<evidence type="ECO:0000313" key="2">
    <source>
        <dbReference type="EMBL" id="MQY04181.1"/>
    </source>
</evidence>
<feature type="region of interest" description="Disordered" evidence="1">
    <location>
        <begin position="45"/>
        <end position="66"/>
    </location>
</feature>
<name>A0A7K0BSP7_9ACTN</name>
<feature type="compositionally biased region" description="Low complexity" evidence="1">
    <location>
        <begin position="49"/>
        <end position="58"/>
    </location>
</feature>
<keyword evidence="3" id="KW-1185">Reference proteome</keyword>
<comment type="caution">
    <text evidence="2">The sequence shown here is derived from an EMBL/GenBank/DDBJ whole genome shotgun (WGS) entry which is preliminary data.</text>
</comment>
<gene>
    <name evidence="2" type="ORF">ACRB68_22320</name>
</gene>
<protein>
    <submittedName>
        <fullName evidence="2">Uncharacterized protein</fullName>
    </submittedName>
</protein>
<evidence type="ECO:0000313" key="3">
    <source>
        <dbReference type="Proteomes" id="UP000487268"/>
    </source>
</evidence>
<accession>A0A7K0BSP7</accession>
<proteinExistence type="predicted"/>
<dbReference type="AlphaFoldDB" id="A0A7K0BSP7"/>
<dbReference type="EMBL" id="WEGH01000001">
    <property type="protein sequence ID" value="MQY04181.1"/>
    <property type="molecule type" value="Genomic_DNA"/>
</dbReference>
<dbReference type="Proteomes" id="UP000487268">
    <property type="component" value="Unassembled WGS sequence"/>
</dbReference>
<organism evidence="2 3">
    <name type="scientific">Actinomadura macrotermitis</name>
    <dbReference type="NCBI Taxonomy" id="2585200"/>
    <lineage>
        <taxon>Bacteria</taxon>
        <taxon>Bacillati</taxon>
        <taxon>Actinomycetota</taxon>
        <taxon>Actinomycetes</taxon>
        <taxon>Streptosporangiales</taxon>
        <taxon>Thermomonosporaceae</taxon>
        <taxon>Actinomadura</taxon>
    </lineage>
</organism>
<dbReference type="RefSeq" id="WP_153531991.1">
    <property type="nucleotide sequence ID" value="NZ_WEGH01000001.1"/>
</dbReference>
<sequence length="268" mass="28581">MIYRTAAPARPARPRWVVPAATSAVTAVVTAGTVFGTAALLDDGGGHGARPTAPAKAAAPPPAASAARDGTFTQVASACALIPTATRRRLVPEKAEVHAYPAEDRSAGVSITECEWSSKFRPGPQRHRTLRLSVSVYPEDDGSAEQLTARKSLEFEARVDGSMSHEKDGTQSGSTYHYLPGRWLQGLGDKGFVSAHRKRDKEGDWTFAQVFFVQKNLFVKLAFSGSNAANEKLSTKSTELKPGVYTPALEQAARETLAALNACADCHT</sequence>
<reference evidence="2 3" key="1">
    <citation type="submission" date="2019-10" db="EMBL/GenBank/DDBJ databases">
        <title>Actinomadura rubteroloni sp. nov. and Actinomadura macrotermitis sp. nov., isolated from the gut of fungus growing-termite Macrotermes natalensis.</title>
        <authorList>
            <person name="Benndorf R."/>
            <person name="Martin K."/>
            <person name="Kuefner M."/>
            <person name="De Beer W."/>
            <person name="Kaster A.-K."/>
            <person name="Vollmers J."/>
            <person name="Poulsen M."/>
            <person name="Beemelmanns C."/>
        </authorList>
    </citation>
    <scope>NUCLEOTIDE SEQUENCE [LARGE SCALE GENOMIC DNA]</scope>
    <source>
        <strain evidence="2 3">RB68</strain>
    </source>
</reference>
<evidence type="ECO:0000256" key="1">
    <source>
        <dbReference type="SAM" id="MobiDB-lite"/>
    </source>
</evidence>